<evidence type="ECO:0000256" key="1">
    <source>
        <dbReference type="SAM" id="SignalP"/>
    </source>
</evidence>
<name>A0A975IY23_9BACT</name>
<dbReference type="EMBL" id="CP073100">
    <property type="protein sequence ID" value="QUE49438.1"/>
    <property type="molecule type" value="Genomic_DNA"/>
</dbReference>
<feature type="chain" id="PRO_5037011412" description="Alpha-2-macroglobulin domain-containing protein" evidence="1">
    <location>
        <begin position="17"/>
        <end position="2257"/>
    </location>
</feature>
<proteinExistence type="predicted"/>
<feature type="signal peptide" evidence="1">
    <location>
        <begin position="1"/>
        <end position="16"/>
    </location>
</feature>
<keyword evidence="1" id="KW-0732">Signal</keyword>
<dbReference type="Proteomes" id="UP000676169">
    <property type="component" value="Chromosome"/>
</dbReference>
<gene>
    <name evidence="2" type="ORF">KBB96_11195</name>
</gene>
<accession>A0A975IY23</accession>
<keyword evidence="3" id="KW-1185">Reference proteome</keyword>
<organism evidence="2 3">
    <name type="scientific">Luteolibacter ambystomatis</name>
    <dbReference type="NCBI Taxonomy" id="2824561"/>
    <lineage>
        <taxon>Bacteria</taxon>
        <taxon>Pseudomonadati</taxon>
        <taxon>Verrucomicrobiota</taxon>
        <taxon>Verrucomicrobiia</taxon>
        <taxon>Verrucomicrobiales</taxon>
        <taxon>Verrucomicrobiaceae</taxon>
        <taxon>Luteolibacter</taxon>
    </lineage>
</organism>
<evidence type="ECO:0008006" key="4">
    <source>
        <dbReference type="Google" id="ProtNLM"/>
    </source>
</evidence>
<protein>
    <recommendedName>
        <fullName evidence="4">Alpha-2-macroglobulin domain-containing protein</fullName>
    </recommendedName>
</protein>
<dbReference type="KEGG" id="lamb:KBB96_11195"/>
<reference evidence="2" key="1">
    <citation type="submission" date="2021-04" db="EMBL/GenBank/DDBJ databases">
        <title>Luteolibacter sp. 32A isolated from the skin of an Anderson's salamander (Ambystoma andersonii).</title>
        <authorList>
            <person name="Spergser J."/>
            <person name="Busse H.-J."/>
        </authorList>
    </citation>
    <scope>NUCLEOTIDE SEQUENCE</scope>
    <source>
        <strain evidence="2">32A</strain>
    </source>
</reference>
<dbReference type="RefSeq" id="WP_211629510.1">
    <property type="nucleotide sequence ID" value="NZ_CP073100.1"/>
</dbReference>
<sequence length="2257" mass="250325">MRPALIALALSMPLFAADLEFKERFADPATRTESLGRLVPETRDWYFYRALDHQLNGRTKECEAVLTEWRAAIDRKERPVESAGLEELENRALLLAWPANPDKAADDLIRHLGLEFNDTRPDAKADEKLPSTLPPESVSREVFEKEAAAQYPDRPWEGYRQDPLYAELDKGPGIPEAERRWLLSHLARADHPAIPALIAAELAPSSQRPKANLPESIPLAAYLTVAQMKELMRLEPRVKGHEKFVLRYLAAVAPADNAGLLTDVTVRADYAKRCLEFTATLPPALASLHLAALRAHLSYQRDLGNYPQRDFLEYLEMPRQSHPLLRSDAAKGIPENDRFFEATRLTATTNDSELIPAYLDHFLSSADSAAPFAPFIEEKRLALYHAEARLLAGADPAKWSAALDPGAFRDLRDLTTITFAPGQPQLLAADAQVKLKLVLKNTPELLVRIYPLDLAAWYSTHAEQPSSSLDLDGLVPEREIRMTYAQAPLVRHQETIDLPDLKGRGIWIVETVSRGVAARALISKGKLLTTPERIDGGFVVRAFDETGKPATDATLHVDGQALKPDADGRMIVKAGFKSDKPHAYVTGAGLAAPIALDLTPSTPVLDARFHVDREQLIANQKATLRMALALTDHEVELPLERLQNLTLTLGAKLGDGVTTQRVISDGLKPATEQTVDFLVPPDARTISLRLTAKVTPTTGGEPENLSTEREFAINGVLDTDKTGVALLSQTTRGYRLDLRGRNGEPLASKAAQVKFTHRDYTKPVSASLRTNGEGQVELGSLTGIETLVVSGNEIEDTSLDLESLRHSGPDFAEAITMTPHDTWQLPVDTGAGPVDRLRFRLMRRQDDKVVENASDHLSVEKNQLVVRALPVGTYALYADDRRWTITVLSGPLVSGPGREDLIFGFTGIEHRQMPVLPSIVKSTLSEKALDLELTGFTPDTRITLVGVRFLHPGDSWNALIPHQRPRRGYHDQTFQGCSYLTDRKQDDEMRYIFDRRSATAYPGTLLPRPGMLVNRWTAQETTTRENAARLGDEGRITSDGVLGMASGNNKLSRGAGGSAVLSDRAAMDFLASNSVVRYSMKPGLKGSFQMPLDDFRTCQSIHVVVTDGSFMSRTIIPLPPSSPPLRDLRLNRPLDPTKHHTGTRGAAFLARGEETAIDNMLDADWRAFTTLEEAWSYLAGATPQSEHGLSDLAFLKDWSELKETDKLAALNESSGHELHLFLFRKDRAFFDKFVKPRLAEKMEPTFIDDYLLERDLTSYLRPYAWEKLNAAEKALLAHALPAARERIATDLRQRWELDRPDADAENNLFLATLRGQGLSETDSLGLARNAPTSGATVDQVLSEPRVTGASYIGQKLRAIIIPSIDFEDMTLEEAAEQLRRKSREFDTVEIDPSRKGVNFVVRFPSGTPPETREMRIKKLQLQNVPLGTVLKYICGSSRLCYKVEEYAVVFTALTETGEDFFTRSFTVPDGFSAMLEGNEAAAPADPFAAASSSSSSQNRLSARPAISELLKKAGVLFPDGATATLVGNKLLVTSTPTELDKIEQLNEALGVKEAPADPFAAPDATTSYKSALILPPPVLNPDTTRVWRESNYYKYRGSTDEEFIPLNRFWIDLASWDGKGPFLSPHFNECIHNANEALMCLALLDLPEHADKPEVRAEAAKLHVKARAPMLLFYKDTRETDKVAKDAPVLVRETLHRLDESHRTVEGRRQQASLGDKLVAGEHYGISLVITNPSGDERRVDVLAQIPAGAMPLKGLPVTLSKTVTLKPYGVENLEMAFYFPAPGAFTLYPLHVTEGDTVLAHTEARKLQVDAEAAAPDTASWPVLARDGTNEQVLERLRRDNLHTLDLDEILWRLQDKAFFTTVTALLRERLVFSMGVSAYGFKHRDAIAIRECLENSEMTGKSGGWLTSPLLDIRPQVHLDFETLEFDPLVNRRAHRFAENPRLSNQEAAEFQEKQLDLLAWKPALDDGDQLRLALMLQLQDRTAESIERFNKIDAAKLPGRTAYDYLHAVLLFAMQKPDDARAIALRYADHPLALWRGRFAEVVSQADEIATLAKGRPAAATPDKKEMEPSLEIASNADGALQLKHRALKQTRLQLFHVDLEVLFSKDPFLKGGMNALPPIRANETREVALSDNGETRVELPESFRHGNVLVAADTGTKQVLRVLDSRAIDLLRNPAERTVQALDASGKPLVKSYVKVYVEKRDGTTAFLKDGYTDLRGKFDYLTHSFDPEIRIKRVAVLVIHPDAGAKTMVFEP</sequence>
<evidence type="ECO:0000313" key="2">
    <source>
        <dbReference type="EMBL" id="QUE49438.1"/>
    </source>
</evidence>
<evidence type="ECO:0000313" key="3">
    <source>
        <dbReference type="Proteomes" id="UP000676169"/>
    </source>
</evidence>